<dbReference type="Proteomes" id="UP000479190">
    <property type="component" value="Unassembled WGS sequence"/>
</dbReference>
<evidence type="ECO:0000256" key="1">
    <source>
        <dbReference type="SAM" id="MobiDB-lite"/>
    </source>
</evidence>
<feature type="compositionally biased region" description="Low complexity" evidence="1">
    <location>
        <begin position="1033"/>
        <end position="1048"/>
    </location>
</feature>
<feature type="compositionally biased region" description="Low complexity" evidence="1">
    <location>
        <begin position="1079"/>
        <end position="1098"/>
    </location>
</feature>
<feature type="region of interest" description="Disordered" evidence="1">
    <location>
        <begin position="1158"/>
        <end position="1201"/>
    </location>
</feature>
<keyword evidence="3" id="KW-1185">Reference proteome</keyword>
<feature type="compositionally biased region" description="Low complexity" evidence="1">
    <location>
        <begin position="980"/>
        <end position="989"/>
    </location>
</feature>
<feature type="region of interest" description="Disordered" evidence="1">
    <location>
        <begin position="676"/>
        <end position="711"/>
    </location>
</feature>
<sequence>MAESLDSGKNVSHGGNISSMLEKLQIQNQTKSSSEHSACTHSQSNDSNLFDKNNSTNSASNLSFVNDLSVKDLINFSASIHIQDDDVNGSPLLASNGLLMSNVNDEVPENNTFGSDTIKPSSQNSSTHNTIDLRSTMSHPLISNGNAMDLITINSDDGSVKNITNSSLQSVTEINLPKNQSISQNTGAIADDIINRYFSSAMNETKTGQELIAEMDKPEVWDALIALDQALSPTNEYPLTPEEETNYPSNVLTRLSQKFKKTPARFTEKLVSLLEDSILSLESPKSKPTSANSSGISLNRMTGEFRKLCKYIDDGKKMIADESMPEWAPTFNMTVFDKTEIQEEIPLNIEVPKNPAIKRILEEYTTPKSQKNSRNNSPINRFTPSADKSFEYWETVCNLMCESQKSAEKKQKIFRIPESKAQAKKAMEEMLIESEKQLAMLDESIVDVRCSEPCIRLNNEVKLQIMNTPRSKSVSQLPDNFNDKIENHNSSNNDNIMEHHESIKSSSDNVKENEIKKIISYLNDDEQENSNIVEKKNSTICLKETIEDKSPLTKLQKDKESTLSSEKSFKNVSIEKIEKYKINDDLVLDDTVIIPTTEESQMDDDDDDDYELPKKRREINLYGKRILENSFELSRNRDLNLQESFERDFGRIADTPKNVQESFEKDFREIVDSPQNVQESFEKDFRKDVDSPRDISNDYCSSDNDADDSDTDQDCSLLMEIAQRRQRCLDTAKLMMDIDREDPTSSGDDTKCLETLYKFGIQDKTFADVEGDAKFLHTISQCVDYKNYLRDKSKPIINILQTSIESPEIIKNKATSFMRSNQSKLDSTVKNKPPISANKKITESKPTPRPAAISRMTPRLPPMSANTTNLKSTQKQVPTSTSKVEKRLGPSLTTGYKTTPRPAASVTRLATPRPASKVNHIPTPRPAPKITSTATPRPTPKITVPLTPRLGSRVTKMATPKPTPKLSQIATPRPAPKLSRTTTTPMRTPRPAPKLSQTATPRPAMKLSQTATPRSASILPRTATPMRTPRSVAATATPRAKTTTSRSTLNVGNKKAPITPAPKVPVGKVAPRSRQATPSVLKKSSSSLYSASEASIGSKNSSTRSVNDLQMDKSTSINKPTPSLLKKSSSSLLYSASEASIGSKNSSTRSVNDLLMDKSTSINKPMRSISQTDESTLKSSKSTSFFTPPQTPPQLEKSDSFSSSKPLILFDDNVTLSPAKSSLDGSLKVDTEEYLAPATNSSPSDSPELTKKLHSRLLLTPDAASKAPKLLFTPGKSPRPLAIVRKKPNSYFAELTPRKNNLEFDSNNVKSPIGLYMISTDAELVQNVRGVTNDRLLTPVKGSGSDENNELKFRLSSKENKECECCVDCGTGNDCKCKDDCKCCGCCKGQQAKSCELLQKAEAKLSCCSLEKAKADSCKKKCACSKDESSSCQCCEACDDKSKPCSCGDNCECCKCCKGADASKLTGCGCSKSAGDCKCCSACGDDSKSCKCKGECKCCSGCGKSKKTGCGCSKAAGDCKCCSACGDDSKACKCEGDCKCCSGCEKSVKTGCGCSKAAGDCKCCSACGDDSKTCKCEGECKCCSGCGKSEKSGCGCSKSAGDCKCCSACGDDSKACKCEGECKCCSGCGKSKKAGCGCSKSAGDCKCCSACGDANNHSISRCQDQTAVTSARTSADRAATAATTANAARAPADPAEIIRYNFSCSLFAT</sequence>
<dbReference type="OrthoDB" id="7696562at2759"/>
<feature type="compositionally biased region" description="Low complexity" evidence="1">
    <location>
        <begin position="1177"/>
        <end position="1188"/>
    </location>
</feature>
<feature type="compositionally biased region" description="Polar residues" evidence="1">
    <location>
        <begin position="1099"/>
        <end position="1121"/>
    </location>
</feature>
<organism evidence="2 3">
    <name type="scientific">Trichogramma brassicae</name>
    <dbReference type="NCBI Taxonomy" id="86971"/>
    <lineage>
        <taxon>Eukaryota</taxon>
        <taxon>Metazoa</taxon>
        <taxon>Ecdysozoa</taxon>
        <taxon>Arthropoda</taxon>
        <taxon>Hexapoda</taxon>
        <taxon>Insecta</taxon>
        <taxon>Pterygota</taxon>
        <taxon>Neoptera</taxon>
        <taxon>Endopterygota</taxon>
        <taxon>Hymenoptera</taxon>
        <taxon>Apocrita</taxon>
        <taxon>Proctotrupomorpha</taxon>
        <taxon>Chalcidoidea</taxon>
        <taxon>Trichogrammatidae</taxon>
        <taxon>Trichogramma</taxon>
    </lineage>
</organism>
<feature type="region of interest" description="Disordered" evidence="1">
    <location>
        <begin position="821"/>
        <end position="1129"/>
    </location>
</feature>
<protein>
    <submittedName>
        <fullName evidence="2">Uncharacterized protein</fullName>
    </submittedName>
</protein>
<accession>A0A6H5IAZ1</accession>
<name>A0A6H5IAZ1_9HYME</name>
<feature type="region of interest" description="Disordered" evidence="1">
    <location>
        <begin position="26"/>
        <end position="53"/>
    </location>
</feature>
<feature type="compositionally biased region" description="Polar residues" evidence="1">
    <location>
        <begin position="864"/>
        <end position="882"/>
    </location>
</feature>
<feature type="compositionally biased region" description="Basic and acidic residues" evidence="1">
    <location>
        <begin position="680"/>
        <end position="696"/>
    </location>
</feature>
<feature type="compositionally biased region" description="Polar residues" evidence="1">
    <location>
        <begin position="1158"/>
        <end position="1174"/>
    </location>
</feature>
<reference evidence="2 3" key="1">
    <citation type="submission" date="2020-02" db="EMBL/GenBank/DDBJ databases">
        <authorList>
            <person name="Ferguson B K."/>
        </authorList>
    </citation>
    <scope>NUCLEOTIDE SEQUENCE [LARGE SCALE GENOMIC DNA]</scope>
</reference>
<evidence type="ECO:0000313" key="2">
    <source>
        <dbReference type="EMBL" id="CAB0033842.1"/>
    </source>
</evidence>
<dbReference type="EMBL" id="CADCXV010000727">
    <property type="protein sequence ID" value="CAB0033842.1"/>
    <property type="molecule type" value="Genomic_DNA"/>
</dbReference>
<evidence type="ECO:0000313" key="3">
    <source>
        <dbReference type="Proteomes" id="UP000479190"/>
    </source>
</evidence>
<proteinExistence type="predicted"/>
<gene>
    <name evidence="2" type="ORF">TBRA_LOCUS5740</name>
</gene>
<feature type="compositionally biased region" description="Polar residues" evidence="1">
    <location>
        <begin position="821"/>
        <end position="830"/>
    </location>
</feature>